<dbReference type="Proteomes" id="UP000030649">
    <property type="component" value="Unassembled WGS sequence"/>
</dbReference>
<feature type="transmembrane region" description="Helical" evidence="1">
    <location>
        <begin position="12"/>
        <end position="34"/>
    </location>
</feature>
<dbReference type="Pfam" id="PF23922">
    <property type="entry name" value="DUF7261"/>
    <property type="match status" value="1"/>
</dbReference>
<reference evidence="2 3" key="1">
    <citation type="journal article" date="2013" name="PLoS ONE">
        <title>Assembly-driven community genomics of a hypersaline microbial ecosystem.</title>
        <authorList>
            <person name="Podell S."/>
            <person name="Ugalde J.A."/>
            <person name="Narasingarao P."/>
            <person name="Banfield J.F."/>
            <person name="Heidelberg K.B."/>
            <person name="Allen E.E."/>
        </authorList>
    </citation>
    <scope>NUCLEOTIDE SEQUENCE [LARGE SCALE GENOMIC DNA]</scope>
    <source>
        <strain evidence="3">J07HQW1</strain>
    </source>
</reference>
<dbReference type="HOGENOM" id="CLU_108336_0_0_2"/>
<dbReference type="EMBL" id="KE356560">
    <property type="protein sequence ID" value="ERG90534.1"/>
    <property type="molecule type" value="Genomic_DNA"/>
</dbReference>
<proteinExistence type="predicted"/>
<organism evidence="2 3">
    <name type="scientific">Haloquadratum walsbyi J07HQW1</name>
    <dbReference type="NCBI Taxonomy" id="1238424"/>
    <lineage>
        <taxon>Archaea</taxon>
        <taxon>Methanobacteriati</taxon>
        <taxon>Methanobacteriota</taxon>
        <taxon>Stenosarchaea group</taxon>
        <taxon>Halobacteria</taxon>
        <taxon>Halobacteriales</taxon>
        <taxon>Haloferacaceae</taxon>
        <taxon>Haloquadratum</taxon>
    </lineage>
</organism>
<accession>U1MLJ1</accession>
<evidence type="ECO:0000313" key="3">
    <source>
        <dbReference type="Proteomes" id="UP000030649"/>
    </source>
</evidence>
<dbReference type="STRING" id="1238424.J07HQW1_00557"/>
<keyword evidence="1" id="KW-0472">Membrane</keyword>
<evidence type="ECO:0000313" key="2">
    <source>
        <dbReference type="EMBL" id="ERG90534.1"/>
    </source>
</evidence>
<dbReference type="InterPro" id="IPR055685">
    <property type="entry name" value="DUF7261"/>
</dbReference>
<name>U1MLJ1_9EURY</name>
<gene>
    <name evidence="2" type="ORF">J07HQW1_00557</name>
</gene>
<keyword evidence="1" id="KW-1133">Transmembrane helix</keyword>
<evidence type="ECO:0000256" key="1">
    <source>
        <dbReference type="SAM" id="Phobius"/>
    </source>
</evidence>
<keyword evidence="1" id="KW-0812">Transmembrane</keyword>
<sequence length="200" mass="21723">MNLIGPSDDNRAQVVLVAATVVAIALLTMVFAYAQLSSITFDIADDTASRINTGGTVANPDSSVIALTAVHNQLTASVQTAVFDDVKRSEWSERQHVIKHARATITEDLHRIESYHIKQGRSLTLNFATVSADEWARMRCPSGPDRVFGRCQSTNGVIVQSRAGEATIVAVAIEVQVLSPTETTNAIFIITVEEKNKTER</sequence>
<protein>
    <submittedName>
        <fullName evidence="2">Uncharacterized protein</fullName>
    </submittedName>
</protein>
<dbReference type="AlphaFoldDB" id="U1MLJ1"/>